<dbReference type="EMBL" id="JAUEPP010000001">
    <property type="protein sequence ID" value="KAK3354856.1"/>
    <property type="molecule type" value="Genomic_DNA"/>
</dbReference>
<evidence type="ECO:0000256" key="1">
    <source>
        <dbReference type="SAM" id="MobiDB-lite"/>
    </source>
</evidence>
<evidence type="ECO:0000313" key="3">
    <source>
        <dbReference type="EMBL" id="KAK3354856.1"/>
    </source>
</evidence>
<name>A0AAE0JNK2_9PEZI</name>
<reference evidence="3" key="1">
    <citation type="journal article" date="2023" name="Mol. Phylogenet. Evol.">
        <title>Genome-scale phylogeny and comparative genomics of the fungal order Sordariales.</title>
        <authorList>
            <person name="Hensen N."/>
            <person name="Bonometti L."/>
            <person name="Westerberg I."/>
            <person name="Brannstrom I.O."/>
            <person name="Guillou S."/>
            <person name="Cros-Aarteil S."/>
            <person name="Calhoun S."/>
            <person name="Haridas S."/>
            <person name="Kuo A."/>
            <person name="Mondo S."/>
            <person name="Pangilinan J."/>
            <person name="Riley R."/>
            <person name="LaButti K."/>
            <person name="Andreopoulos B."/>
            <person name="Lipzen A."/>
            <person name="Chen C."/>
            <person name="Yan M."/>
            <person name="Daum C."/>
            <person name="Ng V."/>
            <person name="Clum A."/>
            <person name="Steindorff A."/>
            <person name="Ohm R.A."/>
            <person name="Martin F."/>
            <person name="Silar P."/>
            <person name="Natvig D.O."/>
            <person name="Lalanne C."/>
            <person name="Gautier V."/>
            <person name="Ament-Velasquez S.L."/>
            <person name="Kruys A."/>
            <person name="Hutchinson M.I."/>
            <person name="Powell A.J."/>
            <person name="Barry K."/>
            <person name="Miller A.N."/>
            <person name="Grigoriev I.V."/>
            <person name="Debuchy R."/>
            <person name="Gladieux P."/>
            <person name="Hiltunen Thoren M."/>
            <person name="Johannesson H."/>
        </authorList>
    </citation>
    <scope>NUCLEOTIDE SEQUENCE</scope>
    <source>
        <strain evidence="3">CBS 560.94</strain>
    </source>
</reference>
<sequence length="185" mass="20162">MLRCLLPLLQPPGLLAWPPVAGWVKGRGVAIACRDTPAVRPRKTETQWALRGGVSDLAPFPLGAPKSGCISVHKFSGPPSLGGKSVLSAGSPRCSYKFRYPPASPKIRREFFPPLLSVHFRRPHPPSTPSTQQADHRTPPRPPDSTHRQPLPFSSCALIRQAPTQQEPSELSVSIKTRTRTQAST</sequence>
<evidence type="ECO:0000256" key="2">
    <source>
        <dbReference type="SAM" id="SignalP"/>
    </source>
</evidence>
<evidence type="ECO:0008006" key="5">
    <source>
        <dbReference type="Google" id="ProtNLM"/>
    </source>
</evidence>
<dbReference type="AlphaFoldDB" id="A0AAE0JNK2"/>
<gene>
    <name evidence="3" type="ORF">B0H65DRAFT_27249</name>
</gene>
<feature type="signal peptide" evidence="2">
    <location>
        <begin position="1"/>
        <end position="16"/>
    </location>
</feature>
<accession>A0AAE0JNK2</accession>
<organism evidence="3 4">
    <name type="scientific">Neurospora tetraspora</name>
    <dbReference type="NCBI Taxonomy" id="94610"/>
    <lineage>
        <taxon>Eukaryota</taxon>
        <taxon>Fungi</taxon>
        <taxon>Dikarya</taxon>
        <taxon>Ascomycota</taxon>
        <taxon>Pezizomycotina</taxon>
        <taxon>Sordariomycetes</taxon>
        <taxon>Sordariomycetidae</taxon>
        <taxon>Sordariales</taxon>
        <taxon>Sordariaceae</taxon>
        <taxon>Neurospora</taxon>
    </lineage>
</organism>
<protein>
    <recommendedName>
        <fullName evidence="5">Questionable protein</fullName>
    </recommendedName>
</protein>
<proteinExistence type="predicted"/>
<comment type="caution">
    <text evidence="3">The sequence shown here is derived from an EMBL/GenBank/DDBJ whole genome shotgun (WGS) entry which is preliminary data.</text>
</comment>
<dbReference type="Proteomes" id="UP001278500">
    <property type="component" value="Unassembled WGS sequence"/>
</dbReference>
<keyword evidence="2" id="KW-0732">Signal</keyword>
<feature type="compositionally biased region" description="Polar residues" evidence="1">
    <location>
        <begin position="162"/>
        <end position="185"/>
    </location>
</feature>
<dbReference type="RefSeq" id="XP_062686234.1">
    <property type="nucleotide sequence ID" value="XM_062822760.1"/>
</dbReference>
<feature type="chain" id="PRO_5041924528" description="Questionable protein" evidence="2">
    <location>
        <begin position="17"/>
        <end position="185"/>
    </location>
</feature>
<evidence type="ECO:0000313" key="4">
    <source>
        <dbReference type="Proteomes" id="UP001278500"/>
    </source>
</evidence>
<feature type="region of interest" description="Disordered" evidence="1">
    <location>
        <begin position="118"/>
        <end position="185"/>
    </location>
</feature>
<keyword evidence="4" id="KW-1185">Reference proteome</keyword>
<reference evidence="3" key="2">
    <citation type="submission" date="2023-06" db="EMBL/GenBank/DDBJ databases">
        <authorList>
            <consortium name="Lawrence Berkeley National Laboratory"/>
            <person name="Haridas S."/>
            <person name="Hensen N."/>
            <person name="Bonometti L."/>
            <person name="Westerberg I."/>
            <person name="Brannstrom I.O."/>
            <person name="Guillou S."/>
            <person name="Cros-Aarteil S."/>
            <person name="Calhoun S."/>
            <person name="Kuo A."/>
            <person name="Mondo S."/>
            <person name="Pangilinan J."/>
            <person name="Riley R."/>
            <person name="Labutti K."/>
            <person name="Andreopoulos B."/>
            <person name="Lipzen A."/>
            <person name="Chen C."/>
            <person name="Yanf M."/>
            <person name="Daum C."/>
            <person name="Ng V."/>
            <person name="Clum A."/>
            <person name="Steindorff A."/>
            <person name="Ohm R."/>
            <person name="Martin F."/>
            <person name="Silar P."/>
            <person name="Natvig D."/>
            <person name="Lalanne C."/>
            <person name="Gautier V."/>
            <person name="Ament-Velasquez S.L."/>
            <person name="Kruys A."/>
            <person name="Hutchinson M.I."/>
            <person name="Powell A.J."/>
            <person name="Barry K."/>
            <person name="Miller A.N."/>
            <person name="Grigoriev I.V."/>
            <person name="Debuchy R."/>
            <person name="Gladieux P."/>
            <person name="Thoren M.H."/>
            <person name="Johannesson H."/>
        </authorList>
    </citation>
    <scope>NUCLEOTIDE SEQUENCE</scope>
    <source>
        <strain evidence="3">CBS 560.94</strain>
    </source>
</reference>
<dbReference type="GeneID" id="87859914"/>